<reference evidence="3 4" key="1">
    <citation type="submission" date="2018-08" db="EMBL/GenBank/DDBJ databases">
        <title>Aphanomyces genome sequencing and annotation.</title>
        <authorList>
            <person name="Minardi D."/>
            <person name="Oidtmann B."/>
            <person name="Van Der Giezen M."/>
            <person name="Studholme D.J."/>
        </authorList>
    </citation>
    <scope>NUCLEOTIDE SEQUENCE [LARGE SCALE GENOMIC DNA]</scope>
    <source>
        <strain evidence="3 4">Si</strain>
    </source>
</reference>
<dbReference type="GO" id="GO:0046872">
    <property type="term" value="F:metal ion binding"/>
    <property type="evidence" value="ECO:0007669"/>
    <property type="project" value="UniProtKB-KW"/>
</dbReference>
<name>A0A418C0C3_APHAT</name>
<comment type="caution">
    <text evidence="3">The sequence shown here is derived from an EMBL/GenBank/DDBJ whole genome shotgun (WGS) entry which is preliminary data.</text>
</comment>
<accession>A0A418C0C3</accession>
<organism evidence="3 4">
    <name type="scientific">Aphanomyces astaci</name>
    <name type="common">Crayfish plague agent</name>
    <dbReference type="NCBI Taxonomy" id="112090"/>
    <lineage>
        <taxon>Eukaryota</taxon>
        <taxon>Sar</taxon>
        <taxon>Stramenopiles</taxon>
        <taxon>Oomycota</taxon>
        <taxon>Saprolegniomycetes</taxon>
        <taxon>Saprolegniales</taxon>
        <taxon>Verrucalvaceae</taxon>
        <taxon>Aphanomyces</taxon>
    </lineage>
</organism>
<dbReference type="VEuPathDB" id="FungiDB:H257_06366"/>
<keyword evidence="1" id="KW-0479">Metal-binding</keyword>
<dbReference type="PANTHER" id="PTHR10869">
    <property type="entry name" value="PROLYL 4-HYDROXYLASE ALPHA SUBUNIT"/>
    <property type="match status" value="1"/>
</dbReference>
<evidence type="ECO:0000256" key="2">
    <source>
        <dbReference type="ARBA" id="ARBA00023004"/>
    </source>
</evidence>
<dbReference type="PANTHER" id="PTHR10869:SF226">
    <property type="entry name" value="PROLYL 4-HYDROXYLASE ALPHA SUBUNIT DOMAIN-CONTAINING PROTEIN"/>
    <property type="match status" value="1"/>
</dbReference>
<protein>
    <recommendedName>
        <fullName evidence="5">Prolyl 4-hydroxylase alpha subunit domain-containing protein</fullName>
    </recommendedName>
</protein>
<dbReference type="GO" id="GO:0004656">
    <property type="term" value="F:procollagen-proline 4-dioxygenase activity"/>
    <property type="evidence" value="ECO:0007669"/>
    <property type="project" value="TreeGrafter"/>
</dbReference>
<proteinExistence type="predicted"/>
<evidence type="ECO:0000256" key="1">
    <source>
        <dbReference type="ARBA" id="ARBA00022723"/>
    </source>
</evidence>
<sequence length="160" mass="17937">MIAAYSRHDLLVALNESEDWVDWLLENENANETLLHVLAEFPDLHAKICVLLGFDSRTPQQLKYQEANRFVTLFLYLNDVDEGGETVFPYSPERLVTNIDRGAMSECSEGLAVPPTRLHAALFYAQTGANDLDPKSLHGGCPPAKGVKCKQRFQHPIDII</sequence>
<dbReference type="InterPro" id="IPR045054">
    <property type="entry name" value="P4HA-like"/>
</dbReference>
<dbReference type="Gene3D" id="2.60.120.620">
    <property type="entry name" value="q2cbj1_9rhob like domain"/>
    <property type="match status" value="1"/>
</dbReference>
<dbReference type="AlphaFoldDB" id="A0A418C0C3"/>
<dbReference type="EMBL" id="QUTB01004852">
    <property type="protein sequence ID" value="RHY59310.1"/>
    <property type="molecule type" value="Genomic_DNA"/>
</dbReference>
<dbReference type="GO" id="GO:0005783">
    <property type="term" value="C:endoplasmic reticulum"/>
    <property type="evidence" value="ECO:0007669"/>
    <property type="project" value="TreeGrafter"/>
</dbReference>
<dbReference type="Proteomes" id="UP000283543">
    <property type="component" value="Unassembled WGS sequence"/>
</dbReference>
<keyword evidence="2" id="KW-0408">Iron</keyword>
<evidence type="ECO:0008006" key="5">
    <source>
        <dbReference type="Google" id="ProtNLM"/>
    </source>
</evidence>
<evidence type="ECO:0000313" key="3">
    <source>
        <dbReference type="EMBL" id="RHY59310.1"/>
    </source>
</evidence>
<gene>
    <name evidence="3" type="ORF">DYB34_003411</name>
</gene>
<evidence type="ECO:0000313" key="4">
    <source>
        <dbReference type="Proteomes" id="UP000283543"/>
    </source>
</evidence>